<dbReference type="Gene3D" id="3.40.190.10">
    <property type="entry name" value="Periplasmic binding protein-like II"/>
    <property type="match status" value="1"/>
</dbReference>
<sequence length="92" mass="10324">MLRMADYGVSSLGIVLQLKDEWFVGVKKGYRTRDLVDSVCQSAGFEQKYVYEGNEPARLTTLVEAGIGIGFIPCTGMNPREYIHYLQAELCL</sequence>
<reference evidence="2 3" key="1">
    <citation type="submission" date="2019-10" db="EMBL/GenBank/DDBJ databases">
        <title>Description of Paenibacillus pedi sp. nov.</title>
        <authorList>
            <person name="Carlier A."/>
            <person name="Qi S."/>
        </authorList>
    </citation>
    <scope>NUCLEOTIDE SEQUENCE [LARGE SCALE GENOMIC DNA]</scope>
    <source>
        <strain evidence="2 3">LMG 31457</strain>
    </source>
</reference>
<keyword evidence="3" id="KW-1185">Reference proteome</keyword>
<protein>
    <recommendedName>
        <fullName evidence="1">LysR substrate-binding domain-containing protein</fullName>
    </recommendedName>
</protein>
<dbReference type="Proteomes" id="UP000618579">
    <property type="component" value="Unassembled WGS sequence"/>
</dbReference>
<dbReference type="EMBL" id="WHNZ01000082">
    <property type="protein sequence ID" value="NOV04390.1"/>
    <property type="molecule type" value="Genomic_DNA"/>
</dbReference>
<proteinExistence type="predicted"/>
<evidence type="ECO:0000313" key="3">
    <source>
        <dbReference type="Proteomes" id="UP000618579"/>
    </source>
</evidence>
<comment type="caution">
    <text evidence="2">The sequence shown here is derived from an EMBL/GenBank/DDBJ whole genome shotgun (WGS) entry which is preliminary data.</text>
</comment>
<evidence type="ECO:0000313" key="2">
    <source>
        <dbReference type="EMBL" id="NOV04390.1"/>
    </source>
</evidence>
<dbReference type="Pfam" id="PF03466">
    <property type="entry name" value="LysR_substrate"/>
    <property type="match status" value="1"/>
</dbReference>
<gene>
    <name evidence="2" type="ORF">GC097_30905</name>
</gene>
<evidence type="ECO:0000259" key="1">
    <source>
        <dbReference type="Pfam" id="PF03466"/>
    </source>
</evidence>
<dbReference type="InterPro" id="IPR005119">
    <property type="entry name" value="LysR_subst-bd"/>
</dbReference>
<dbReference type="SUPFAM" id="SSF53850">
    <property type="entry name" value="Periplasmic binding protein-like II"/>
    <property type="match status" value="1"/>
</dbReference>
<feature type="domain" description="LysR substrate-binding" evidence="1">
    <location>
        <begin position="17"/>
        <end position="76"/>
    </location>
</feature>
<organism evidence="2 3">
    <name type="scientific">Paenibacillus planticolens</name>
    <dbReference type="NCBI Taxonomy" id="2654976"/>
    <lineage>
        <taxon>Bacteria</taxon>
        <taxon>Bacillati</taxon>
        <taxon>Bacillota</taxon>
        <taxon>Bacilli</taxon>
        <taxon>Bacillales</taxon>
        <taxon>Paenibacillaceae</taxon>
        <taxon>Paenibacillus</taxon>
    </lineage>
</organism>
<name>A0ABX1ZWG9_9BACL</name>
<accession>A0ABX1ZWG9</accession>